<proteinExistence type="predicted"/>
<keyword evidence="1" id="KW-0812">Transmembrane</keyword>
<protein>
    <recommendedName>
        <fullName evidence="4">Sarcinarray family MAST domain-containing protein</fullName>
    </recommendedName>
</protein>
<dbReference type="NCBIfam" id="TIGR04209">
    <property type="entry name" value="sarcinarray"/>
    <property type="match status" value="1"/>
</dbReference>
<evidence type="ECO:0000313" key="3">
    <source>
        <dbReference type="Proteomes" id="UP000050360"/>
    </source>
</evidence>
<accession>A0A0P8AIN7</accession>
<sequence length="199" mass="22019">MSFKNYFLFLMSFILIFQTAAGAENEYGIVKAWFNGQNATANGVELKIGETADIKVDVISKINGDVIIQLYEPGVTKAFEVIDGPSMIEKRIDIMNIQSGWSKTYTWKIAPNGAWKGGNAPINIFVQFYKGMNDKKVDFTIANPYILDEQYTGAATRTTPAPEITETGAPPAKAAPFPSGIFVFMALLVAWRFRRGTRA</sequence>
<reference evidence="2 3" key="1">
    <citation type="submission" date="2015-09" db="EMBL/GenBank/DDBJ databases">
        <title>A metagenomics-based metabolic model of nitrate-dependent anaerobic oxidation of methane by Methanoperedens-like archaea.</title>
        <authorList>
            <person name="Arshad A."/>
            <person name="Speth D.R."/>
            <person name="De Graaf R.M."/>
            <person name="Op Den Camp H.J."/>
            <person name="Jetten M.S."/>
            <person name="Welte C.U."/>
        </authorList>
    </citation>
    <scope>NUCLEOTIDE SEQUENCE [LARGE SCALE GENOMIC DNA]</scope>
</reference>
<evidence type="ECO:0008006" key="4">
    <source>
        <dbReference type="Google" id="ProtNLM"/>
    </source>
</evidence>
<organism evidence="2 3">
    <name type="scientific">Candidatus Methanoperedens nitratireducens</name>
    <dbReference type="NCBI Taxonomy" id="1392998"/>
    <lineage>
        <taxon>Archaea</taxon>
        <taxon>Methanobacteriati</taxon>
        <taxon>Methanobacteriota</taxon>
        <taxon>Stenosarchaea group</taxon>
        <taxon>Methanomicrobia</taxon>
        <taxon>Methanosarcinales</taxon>
        <taxon>ANME-2 cluster</taxon>
        <taxon>Candidatus Methanoperedentaceae</taxon>
        <taxon>Candidatus Methanoperedens</taxon>
    </lineage>
</organism>
<dbReference type="InterPro" id="IPR026476">
    <property type="entry name" value="Sarcinarray_fam"/>
</dbReference>
<keyword evidence="1" id="KW-0472">Membrane</keyword>
<dbReference type="Proteomes" id="UP000050360">
    <property type="component" value="Unassembled WGS sequence"/>
</dbReference>
<evidence type="ECO:0000256" key="1">
    <source>
        <dbReference type="SAM" id="Phobius"/>
    </source>
</evidence>
<evidence type="ECO:0000313" key="2">
    <source>
        <dbReference type="EMBL" id="KPQ44451.1"/>
    </source>
</evidence>
<name>A0A0P8AIN7_9EURY</name>
<gene>
    <name evidence="2" type="ORF">MPEBLZ_00971</name>
</gene>
<comment type="caution">
    <text evidence="2">The sequence shown here is derived from an EMBL/GenBank/DDBJ whole genome shotgun (WGS) entry which is preliminary data.</text>
</comment>
<dbReference type="EMBL" id="LKCM01000085">
    <property type="protein sequence ID" value="KPQ44451.1"/>
    <property type="molecule type" value="Genomic_DNA"/>
</dbReference>
<feature type="transmembrane region" description="Helical" evidence="1">
    <location>
        <begin position="175"/>
        <end position="193"/>
    </location>
</feature>
<keyword evidence="1" id="KW-1133">Transmembrane helix</keyword>
<dbReference type="AlphaFoldDB" id="A0A0P8AIN7"/>